<dbReference type="InterPro" id="IPR036291">
    <property type="entry name" value="NAD(P)-bd_dom_sf"/>
</dbReference>
<dbReference type="SUPFAM" id="SSF51735">
    <property type="entry name" value="NAD(P)-binding Rossmann-fold domains"/>
    <property type="match status" value="1"/>
</dbReference>
<feature type="domain" description="GFO/IDH/MocA-like oxidoreductase" evidence="4">
    <location>
        <begin position="139"/>
        <end position="254"/>
    </location>
</feature>
<keyword evidence="6" id="KW-1185">Reference proteome</keyword>
<dbReference type="GO" id="GO:0000166">
    <property type="term" value="F:nucleotide binding"/>
    <property type="evidence" value="ECO:0007669"/>
    <property type="project" value="InterPro"/>
</dbReference>
<protein>
    <submittedName>
        <fullName evidence="5">Gfo/Idh/MocA family oxidoreductase</fullName>
    </submittedName>
</protein>
<evidence type="ECO:0000259" key="3">
    <source>
        <dbReference type="Pfam" id="PF01408"/>
    </source>
</evidence>
<proteinExistence type="inferred from homology"/>
<evidence type="ECO:0000259" key="4">
    <source>
        <dbReference type="Pfam" id="PF22725"/>
    </source>
</evidence>
<dbReference type="Gene3D" id="3.40.50.720">
    <property type="entry name" value="NAD(P)-binding Rossmann-like Domain"/>
    <property type="match status" value="1"/>
</dbReference>
<evidence type="ECO:0000313" key="5">
    <source>
        <dbReference type="EMBL" id="MBD8868053.1"/>
    </source>
</evidence>
<evidence type="ECO:0000256" key="2">
    <source>
        <dbReference type="ARBA" id="ARBA00023002"/>
    </source>
</evidence>
<accession>A0A927K275</accession>
<evidence type="ECO:0000256" key="1">
    <source>
        <dbReference type="ARBA" id="ARBA00010928"/>
    </source>
</evidence>
<dbReference type="Gene3D" id="3.30.360.10">
    <property type="entry name" value="Dihydrodipicolinate Reductase, domain 2"/>
    <property type="match status" value="1"/>
</dbReference>
<dbReference type="InterPro" id="IPR050984">
    <property type="entry name" value="Gfo/Idh/MocA_domain"/>
</dbReference>
<keyword evidence="2" id="KW-0560">Oxidoreductase</keyword>
<dbReference type="GO" id="GO:0016491">
    <property type="term" value="F:oxidoreductase activity"/>
    <property type="evidence" value="ECO:0007669"/>
    <property type="project" value="UniProtKB-KW"/>
</dbReference>
<dbReference type="InterPro" id="IPR055170">
    <property type="entry name" value="GFO_IDH_MocA-like_dom"/>
</dbReference>
<sequence length="338" mass="35667">MTVRWGIAGTGGIAEAMAADLARVSDAELVAIGSRRPETARAFAEAVGRDGLQGTHGEARAHDYAGLVADDGVDAIYVATPHPQHRDLALACLRAGRAVLVEKAFTATLAGAEEVVRTARETGTFCMEAMWTRFVPAVVRARQLVADGAIGTVRTVQADLGAYRTYDPTSRLFDPALGGGATLDLGVYVVSIAQHFLGDPDRVHAAGTTYPNGTDASVGILLGYDDGRSATLTCSLEAASPARAVLLGDAGSIELMPRFHHPERLVLRRNGHPPEEIREPVRGAGYLHEVEEVHRCLAGGLAESEVMPLRDTLGVQRVLQEVLDQLGCPVAEGAVPGL</sequence>
<comment type="similarity">
    <text evidence="1">Belongs to the Gfo/Idh/MocA family.</text>
</comment>
<gene>
    <name evidence="5" type="ORF">IE331_00300</name>
</gene>
<dbReference type="Pfam" id="PF22725">
    <property type="entry name" value="GFO_IDH_MocA_C3"/>
    <property type="match status" value="1"/>
</dbReference>
<dbReference type="Proteomes" id="UP000616839">
    <property type="component" value="Unassembled WGS sequence"/>
</dbReference>
<dbReference type="Pfam" id="PF01408">
    <property type="entry name" value="GFO_IDH_MocA"/>
    <property type="match status" value="1"/>
</dbReference>
<dbReference type="RefSeq" id="WP_192139394.1">
    <property type="nucleotide sequence ID" value="NZ_JACYXZ010000001.1"/>
</dbReference>
<dbReference type="InterPro" id="IPR000683">
    <property type="entry name" value="Gfo/Idh/MocA-like_OxRdtase_N"/>
</dbReference>
<comment type="caution">
    <text evidence="5">The sequence shown here is derived from an EMBL/GenBank/DDBJ whole genome shotgun (WGS) entry which is preliminary data.</text>
</comment>
<dbReference type="SUPFAM" id="SSF55347">
    <property type="entry name" value="Glyceraldehyde-3-phosphate dehydrogenase-like, C-terminal domain"/>
    <property type="match status" value="1"/>
</dbReference>
<dbReference type="PANTHER" id="PTHR22604">
    <property type="entry name" value="OXIDOREDUCTASES"/>
    <property type="match status" value="1"/>
</dbReference>
<reference evidence="5" key="1">
    <citation type="submission" date="2020-09" db="EMBL/GenBank/DDBJ databases">
        <title>Nocardioides sp. strain MJB4 16S ribosomal RNA gene Genome sequencing and assembly.</title>
        <authorList>
            <person name="Kim I."/>
        </authorList>
    </citation>
    <scope>NUCLEOTIDE SEQUENCE</scope>
    <source>
        <strain evidence="5">MJB4</strain>
    </source>
</reference>
<dbReference type="PANTHER" id="PTHR22604:SF105">
    <property type="entry name" value="TRANS-1,2-DIHYDROBENZENE-1,2-DIOL DEHYDROGENASE"/>
    <property type="match status" value="1"/>
</dbReference>
<name>A0A927K275_9ACTN</name>
<organism evidence="5 6">
    <name type="scientific">Nocardioides donggukensis</name>
    <dbReference type="NCBI Taxonomy" id="2774019"/>
    <lineage>
        <taxon>Bacteria</taxon>
        <taxon>Bacillati</taxon>
        <taxon>Actinomycetota</taxon>
        <taxon>Actinomycetes</taxon>
        <taxon>Propionibacteriales</taxon>
        <taxon>Nocardioidaceae</taxon>
        <taxon>Nocardioides</taxon>
    </lineage>
</organism>
<feature type="domain" description="Gfo/Idh/MocA-like oxidoreductase N-terminal" evidence="3">
    <location>
        <begin position="3"/>
        <end position="127"/>
    </location>
</feature>
<dbReference type="AlphaFoldDB" id="A0A927K275"/>
<evidence type="ECO:0000313" key="6">
    <source>
        <dbReference type="Proteomes" id="UP000616839"/>
    </source>
</evidence>
<dbReference type="EMBL" id="JACYXZ010000001">
    <property type="protein sequence ID" value="MBD8868053.1"/>
    <property type="molecule type" value="Genomic_DNA"/>
</dbReference>